<name>A0A418Y988_9GAMM</name>
<comment type="caution">
    <text evidence="1">The sequence shown here is derived from an EMBL/GenBank/DDBJ whole genome shotgun (WGS) entry which is preliminary data.</text>
</comment>
<dbReference type="RefSeq" id="WP_119912585.1">
    <property type="nucleotide sequence ID" value="NZ_QZCH01000069.1"/>
</dbReference>
<dbReference type="OrthoDB" id="2864375at2"/>
<evidence type="ECO:0000313" key="2">
    <source>
        <dbReference type="Proteomes" id="UP000283255"/>
    </source>
</evidence>
<reference evidence="1 2" key="1">
    <citation type="submission" date="2018-09" db="EMBL/GenBank/DDBJ databases">
        <authorList>
            <person name="Wang F."/>
        </authorList>
    </citation>
    <scope>NUCLEOTIDE SEQUENCE [LARGE SCALE GENOMIC DNA]</scope>
    <source>
        <strain evidence="1 2">PLHSC7-2</strain>
    </source>
</reference>
<organism evidence="1 2">
    <name type="scientific">Motilimonas pumila</name>
    <dbReference type="NCBI Taxonomy" id="2303987"/>
    <lineage>
        <taxon>Bacteria</taxon>
        <taxon>Pseudomonadati</taxon>
        <taxon>Pseudomonadota</taxon>
        <taxon>Gammaproteobacteria</taxon>
        <taxon>Alteromonadales</taxon>
        <taxon>Alteromonadales genera incertae sedis</taxon>
        <taxon>Motilimonas</taxon>
    </lineage>
</organism>
<proteinExistence type="predicted"/>
<protein>
    <submittedName>
        <fullName evidence="1">Uncharacterized protein</fullName>
    </submittedName>
</protein>
<keyword evidence="2" id="KW-1185">Reference proteome</keyword>
<accession>A0A418Y988</accession>
<evidence type="ECO:0000313" key="1">
    <source>
        <dbReference type="EMBL" id="RJG36791.1"/>
    </source>
</evidence>
<dbReference type="Proteomes" id="UP000283255">
    <property type="component" value="Unassembled WGS sequence"/>
</dbReference>
<gene>
    <name evidence="1" type="ORF">D1Z90_20235</name>
</gene>
<reference evidence="1 2" key="2">
    <citation type="submission" date="2019-01" db="EMBL/GenBank/DDBJ databases">
        <title>Motilimonas pumilus sp. nov., isolated from the gut of sea cucumber (Apostichopus japonicus).</title>
        <authorList>
            <person name="Wang F.-Q."/>
            <person name="Ren L.-H."/>
            <person name="Lin Y.-W."/>
            <person name="Sun G.-H."/>
            <person name="Du Z.-J."/>
            <person name="Zhao J.-X."/>
            <person name="Liu X.-J."/>
            <person name="Liu L.-J."/>
        </authorList>
    </citation>
    <scope>NUCLEOTIDE SEQUENCE [LARGE SCALE GENOMIC DNA]</scope>
    <source>
        <strain evidence="1 2">PLHSC7-2</strain>
    </source>
</reference>
<dbReference type="AlphaFoldDB" id="A0A418Y988"/>
<sequence length="79" mass="8815">MGEKDSTNTPAIDNRLILREVGINPLLSRENFTWAPNKVVGQHGSIQEQQLNDMLTPFRGDRAGVVDVLEQWAAISKAR</sequence>
<dbReference type="EMBL" id="QZCH01000069">
    <property type="protein sequence ID" value="RJG36791.1"/>
    <property type="molecule type" value="Genomic_DNA"/>
</dbReference>